<keyword evidence="2" id="KW-0238">DNA-binding</keyword>
<keyword evidence="6" id="KW-1185">Reference proteome</keyword>
<dbReference type="InterPro" id="IPR036388">
    <property type="entry name" value="WH-like_DNA-bd_sf"/>
</dbReference>
<organism evidence="5 6">
    <name type="scientific">Parerythrobacter jejuensis</name>
    <dbReference type="NCBI Taxonomy" id="795812"/>
    <lineage>
        <taxon>Bacteria</taxon>
        <taxon>Pseudomonadati</taxon>
        <taxon>Pseudomonadota</taxon>
        <taxon>Alphaproteobacteria</taxon>
        <taxon>Sphingomonadales</taxon>
        <taxon>Erythrobacteraceae</taxon>
        <taxon>Parerythrobacter</taxon>
    </lineage>
</organism>
<dbReference type="Pfam" id="PF00392">
    <property type="entry name" value="GntR"/>
    <property type="match status" value="1"/>
</dbReference>
<dbReference type="InterPro" id="IPR000524">
    <property type="entry name" value="Tscrpt_reg_HTH_GntR"/>
</dbReference>
<evidence type="ECO:0000313" key="5">
    <source>
        <dbReference type="EMBL" id="MXP31394.1"/>
    </source>
</evidence>
<reference evidence="5 6" key="1">
    <citation type="submission" date="2019-12" db="EMBL/GenBank/DDBJ databases">
        <title>Genomic-based taxomic classification of the family Erythrobacteraceae.</title>
        <authorList>
            <person name="Xu L."/>
        </authorList>
    </citation>
    <scope>NUCLEOTIDE SEQUENCE [LARGE SCALE GENOMIC DNA]</scope>
    <source>
        <strain evidence="5 6">JCM 16677</strain>
    </source>
</reference>
<sequence>MASKRLFQSVAEQIATLIDEGAYPPGTRLPGERELAEKLGVSRVTIREAEIALQAVGRLEIKTGSGVYVSEKKPAPGELLPKASAFEVTEARLLVESEAAALAAHNITDEAIGRLEKLIDQMRHGSEDEANEADEQFHQTIAEASNNSAMVHTVKSLWRMREELPEVKATYAAVCVHDAESRTEEHKAVFDALKARDPAGARAAMREHFHRLIESMLDATEKLALAEVQQRASESRERFAGVAKIV</sequence>
<dbReference type="SUPFAM" id="SSF48008">
    <property type="entry name" value="GntR ligand-binding domain-like"/>
    <property type="match status" value="1"/>
</dbReference>
<dbReference type="InterPro" id="IPR011711">
    <property type="entry name" value="GntR_C"/>
</dbReference>
<evidence type="ECO:0000256" key="3">
    <source>
        <dbReference type="ARBA" id="ARBA00023163"/>
    </source>
</evidence>
<dbReference type="EMBL" id="WTYE01000001">
    <property type="protein sequence ID" value="MXP31394.1"/>
    <property type="molecule type" value="Genomic_DNA"/>
</dbReference>
<dbReference type="GO" id="GO:0003700">
    <property type="term" value="F:DNA-binding transcription factor activity"/>
    <property type="evidence" value="ECO:0007669"/>
    <property type="project" value="InterPro"/>
</dbReference>
<name>A0A845AP63_9SPHN</name>
<dbReference type="PANTHER" id="PTHR43537:SF5">
    <property type="entry name" value="UXU OPERON TRANSCRIPTIONAL REGULATOR"/>
    <property type="match status" value="1"/>
</dbReference>
<dbReference type="PRINTS" id="PR00035">
    <property type="entry name" value="HTHGNTR"/>
</dbReference>
<comment type="caution">
    <text evidence="5">The sequence shown here is derived from an EMBL/GenBank/DDBJ whole genome shotgun (WGS) entry which is preliminary data.</text>
</comment>
<dbReference type="SMART" id="SM00895">
    <property type="entry name" value="FCD"/>
    <property type="match status" value="1"/>
</dbReference>
<feature type="domain" description="HTH gntR-type" evidence="4">
    <location>
        <begin position="4"/>
        <end position="72"/>
    </location>
</feature>
<dbReference type="OrthoDB" id="9028214at2"/>
<dbReference type="CDD" id="cd07377">
    <property type="entry name" value="WHTH_GntR"/>
    <property type="match status" value="1"/>
</dbReference>
<gene>
    <name evidence="5" type="ORF">GRI94_06125</name>
</gene>
<dbReference type="SUPFAM" id="SSF46785">
    <property type="entry name" value="Winged helix' DNA-binding domain"/>
    <property type="match status" value="1"/>
</dbReference>
<dbReference type="InterPro" id="IPR008920">
    <property type="entry name" value="TF_FadR/GntR_C"/>
</dbReference>
<dbReference type="PROSITE" id="PS50949">
    <property type="entry name" value="HTH_GNTR"/>
    <property type="match status" value="1"/>
</dbReference>
<dbReference type="Gene3D" id="1.10.10.10">
    <property type="entry name" value="Winged helix-like DNA-binding domain superfamily/Winged helix DNA-binding domain"/>
    <property type="match status" value="1"/>
</dbReference>
<evidence type="ECO:0000313" key="6">
    <source>
        <dbReference type="Proteomes" id="UP000446786"/>
    </source>
</evidence>
<dbReference type="GO" id="GO:0003677">
    <property type="term" value="F:DNA binding"/>
    <property type="evidence" value="ECO:0007669"/>
    <property type="project" value="UniProtKB-KW"/>
</dbReference>
<dbReference type="PANTHER" id="PTHR43537">
    <property type="entry name" value="TRANSCRIPTIONAL REGULATOR, GNTR FAMILY"/>
    <property type="match status" value="1"/>
</dbReference>
<dbReference type="InterPro" id="IPR036390">
    <property type="entry name" value="WH_DNA-bd_sf"/>
</dbReference>
<dbReference type="Proteomes" id="UP000446786">
    <property type="component" value="Unassembled WGS sequence"/>
</dbReference>
<keyword evidence="3" id="KW-0804">Transcription</keyword>
<dbReference type="Gene3D" id="1.20.120.530">
    <property type="entry name" value="GntR ligand-binding domain-like"/>
    <property type="match status" value="1"/>
</dbReference>
<dbReference type="SMART" id="SM00345">
    <property type="entry name" value="HTH_GNTR"/>
    <property type="match status" value="1"/>
</dbReference>
<keyword evidence="1" id="KW-0805">Transcription regulation</keyword>
<dbReference type="Pfam" id="PF07729">
    <property type="entry name" value="FCD"/>
    <property type="match status" value="1"/>
</dbReference>
<dbReference type="AlphaFoldDB" id="A0A845AP63"/>
<protein>
    <submittedName>
        <fullName evidence="5">FCD domain-containing protein</fullName>
    </submittedName>
</protein>
<evidence type="ECO:0000256" key="2">
    <source>
        <dbReference type="ARBA" id="ARBA00023125"/>
    </source>
</evidence>
<proteinExistence type="predicted"/>
<evidence type="ECO:0000256" key="1">
    <source>
        <dbReference type="ARBA" id="ARBA00023015"/>
    </source>
</evidence>
<accession>A0A845AP63</accession>
<evidence type="ECO:0000259" key="4">
    <source>
        <dbReference type="PROSITE" id="PS50949"/>
    </source>
</evidence>